<name>A0ABT4IDU1_9EURY</name>
<comment type="caution">
    <text evidence="2">The sequence shown here is derived from an EMBL/GenBank/DDBJ whole genome shotgun (WGS) entry which is preliminary data.</text>
</comment>
<evidence type="ECO:0000313" key="2">
    <source>
        <dbReference type="EMBL" id="MCZ0859916.1"/>
    </source>
</evidence>
<feature type="region of interest" description="Disordered" evidence="1">
    <location>
        <begin position="57"/>
        <end position="80"/>
    </location>
</feature>
<evidence type="ECO:0000256" key="1">
    <source>
        <dbReference type="SAM" id="MobiDB-lite"/>
    </source>
</evidence>
<reference evidence="2" key="1">
    <citation type="submission" date="2022-12" db="EMBL/GenBank/DDBJ databases">
        <title>Isolation and characterisation of novel Methanocorpusculum spp. from native Australian herbivores indicates the genus is ancestrally host-associated.</title>
        <authorList>
            <person name="Volmer J.G."/>
            <person name="Soo R.M."/>
            <person name="Evans P.N."/>
            <person name="Hoedt E.C."/>
            <person name="Astorga Alsina A.L."/>
            <person name="Woodcroft B.J."/>
            <person name="Tyson G.W."/>
            <person name="Hugenholtz P."/>
            <person name="Morrison M."/>
        </authorList>
    </citation>
    <scope>NUCLEOTIDE SEQUENCE</scope>
    <source>
        <strain evidence="2">MG</strain>
    </source>
</reference>
<dbReference type="Proteomes" id="UP001141422">
    <property type="component" value="Unassembled WGS sequence"/>
</dbReference>
<sequence length="80" mass="9086">MQYPDELIIPLLDAYLAELPPGCPARPRAIARDIVGKGRPITPYLGKRIHQLLRARGYLPNPQDTSRESNNRLYKTKETS</sequence>
<protein>
    <submittedName>
        <fullName evidence="2">Uncharacterized protein</fullName>
    </submittedName>
</protein>
<organism evidence="2 3">
    <name type="scientific">Methanocorpusculum petauri</name>
    <dbReference type="NCBI Taxonomy" id="3002863"/>
    <lineage>
        <taxon>Archaea</taxon>
        <taxon>Methanobacteriati</taxon>
        <taxon>Methanobacteriota</taxon>
        <taxon>Stenosarchaea group</taxon>
        <taxon>Methanomicrobia</taxon>
        <taxon>Methanomicrobiales</taxon>
        <taxon>Methanocorpusculaceae</taxon>
        <taxon>Methanocorpusculum</taxon>
    </lineage>
</organism>
<gene>
    <name evidence="2" type="ORF">O0S10_01575</name>
</gene>
<dbReference type="RefSeq" id="WP_268924138.1">
    <property type="nucleotide sequence ID" value="NZ_JAPTGB010000003.1"/>
</dbReference>
<accession>A0ABT4IDU1</accession>
<dbReference type="EMBL" id="JAPTGB010000003">
    <property type="protein sequence ID" value="MCZ0859916.1"/>
    <property type="molecule type" value="Genomic_DNA"/>
</dbReference>
<feature type="compositionally biased region" description="Basic and acidic residues" evidence="1">
    <location>
        <begin position="65"/>
        <end position="80"/>
    </location>
</feature>
<keyword evidence="3" id="KW-1185">Reference proteome</keyword>
<proteinExistence type="predicted"/>
<evidence type="ECO:0000313" key="3">
    <source>
        <dbReference type="Proteomes" id="UP001141422"/>
    </source>
</evidence>